<dbReference type="Proteomes" id="UP000195402">
    <property type="component" value="Unassembled WGS sequence"/>
</dbReference>
<feature type="region of interest" description="Disordered" evidence="1">
    <location>
        <begin position="1"/>
        <end position="21"/>
    </location>
</feature>
<sequence>MWARYLRPSKKSPEQMKETRKKIRGFYRSEEEIKDAAGVTLEMGSTTDVSVTLDVASTCLPQRRSVEGEKGGLKKRKTKWTTNHIQIGRKDPCRVNMSLWKHESLET</sequence>
<accession>A0A200R066</accession>
<comment type="caution">
    <text evidence="2">The sequence shown here is derived from an EMBL/GenBank/DDBJ whole genome shotgun (WGS) entry which is preliminary data.</text>
</comment>
<dbReference type="InParanoid" id="A0A200R066"/>
<dbReference type="EMBL" id="MVGT01000658">
    <property type="protein sequence ID" value="OVA16119.1"/>
    <property type="molecule type" value="Genomic_DNA"/>
</dbReference>
<name>A0A200R066_MACCD</name>
<protein>
    <submittedName>
        <fullName evidence="2">Uncharacterized protein</fullName>
    </submittedName>
</protein>
<gene>
    <name evidence="2" type="ORF">BVC80_8145g4</name>
</gene>
<organism evidence="2 3">
    <name type="scientific">Macleaya cordata</name>
    <name type="common">Five-seeded plume-poppy</name>
    <name type="synonym">Bocconia cordata</name>
    <dbReference type="NCBI Taxonomy" id="56857"/>
    <lineage>
        <taxon>Eukaryota</taxon>
        <taxon>Viridiplantae</taxon>
        <taxon>Streptophyta</taxon>
        <taxon>Embryophyta</taxon>
        <taxon>Tracheophyta</taxon>
        <taxon>Spermatophyta</taxon>
        <taxon>Magnoliopsida</taxon>
        <taxon>Ranunculales</taxon>
        <taxon>Papaveraceae</taxon>
        <taxon>Papaveroideae</taxon>
        <taxon>Macleaya</taxon>
    </lineage>
</organism>
<proteinExistence type="predicted"/>
<evidence type="ECO:0000313" key="2">
    <source>
        <dbReference type="EMBL" id="OVA16119.1"/>
    </source>
</evidence>
<evidence type="ECO:0000313" key="3">
    <source>
        <dbReference type="Proteomes" id="UP000195402"/>
    </source>
</evidence>
<reference evidence="2 3" key="1">
    <citation type="journal article" date="2017" name="Mol. Plant">
        <title>The Genome of Medicinal Plant Macleaya cordata Provides New Insights into Benzylisoquinoline Alkaloids Metabolism.</title>
        <authorList>
            <person name="Liu X."/>
            <person name="Liu Y."/>
            <person name="Huang P."/>
            <person name="Ma Y."/>
            <person name="Qing Z."/>
            <person name="Tang Q."/>
            <person name="Cao H."/>
            <person name="Cheng P."/>
            <person name="Zheng Y."/>
            <person name="Yuan Z."/>
            <person name="Zhou Y."/>
            <person name="Liu J."/>
            <person name="Tang Z."/>
            <person name="Zhuo Y."/>
            <person name="Zhang Y."/>
            <person name="Yu L."/>
            <person name="Huang J."/>
            <person name="Yang P."/>
            <person name="Peng Q."/>
            <person name="Zhang J."/>
            <person name="Jiang W."/>
            <person name="Zhang Z."/>
            <person name="Lin K."/>
            <person name="Ro D.K."/>
            <person name="Chen X."/>
            <person name="Xiong X."/>
            <person name="Shang Y."/>
            <person name="Huang S."/>
            <person name="Zeng J."/>
        </authorList>
    </citation>
    <scope>NUCLEOTIDE SEQUENCE [LARGE SCALE GENOMIC DNA]</scope>
    <source>
        <strain evidence="3">cv. BLH2017</strain>
        <tissue evidence="2">Root</tissue>
    </source>
</reference>
<evidence type="ECO:0000256" key="1">
    <source>
        <dbReference type="SAM" id="MobiDB-lite"/>
    </source>
</evidence>
<dbReference type="AlphaFoldDB" id="A0A200R066"/>
<keyword evidence="3" id="KW-1185">Reference proteome</keyword>